<dbReference type="Gene3D" id="1.10.10.10">
    <property type="entry name" value="Winged helix-like DNA-binding domain superfamily/Winged helix DNA-binding domain"/>
    <property type="match status" value="1"/>
</dbReference>
<evidence type="ECO:0000313" key="8">
    <source>
        <dbReference type="Proteomes" id="UP000526408"/>
    </source>
</evidence>
<gene>
    <name evidence="7" type="ORF">HCU73_07955</name>
</gene>
<feature type="coiled-coil region" evidence="4">
    <location>
        <begin position="107"/>
        <end position="134"/>
    </location>
</feature>
<name>A0A7X6JX80_9RHOB</name>
<accession>A0A7X6JX80</accession>
<dbReference type="PRINTS" id="PR00033">
    <property type="entry name" value="HTHASNC"/>
</dbReference>
<evidence type="ECO:0000313" key="7">
    <source>
        <dbReference type="EMBL" id="NKX44520.1"/>
    </source>
</evidence>
<dbReference type="SMART" id="SM00345">
    <property type="entry name" value="HTH_GNTR"/>
    <property type="match status" value="1"/>
</dbReference>
<dbReference type="PANTHER" id="PTHR43537">
    <property type="entry name" value="TRANSCRIPTIONAL REGULATOR, GNTR FAMILY"/>
    <property type="match status" value="1"/>
</dbReference>
<keyword evidence="1" id="KW-0805">Transcription regulation</keyword>
<feature type="region of interest" description="Disordered" evidence="5">
    <location>
        <begin position="1"/>
        <end position="21"/>
    </location>
</feature>
<dbReference type="CDD" id="cd07377">
    <property type="entry name" value="WHTH_GntR"/>
    <property type="match status" value="1"/>
</dbReference>
<dbReference type="AlphaFoldDB" id="A0A7X6JX80"/>
<evidence type="ECO:0000259" key="6">
    <source>
        <dbReference type="PROSITE" id="PS50949"/>
    </source>
</evidence>
<dbReference type="EMBL" id="JAAZQQ010000002">
    <property type="protein sequence ID" value="NKX44520.1"/>
    <property type="molecule type" value="Genomic_DNA"/>
</dbReference>
<feature type="compositionally biased region" description="Basic and acidic residues" evidence="5">
    <location>
        <begin position="1"/>
        <end position="11"/>
    </location>
</feature>
<dbReference type="Pfam" id="PF07729">
    <property type="entry name" value="FCD"/>
    <property type="match status" value="1"/>
</dbReference>
<dbReference type="PROSITE" id="PS50949">
    <property type="entry name" value="HTH_GNTR"/>
    <property type="match status" value="1"/>
</dbReference>
<keyword evidence="3" id="KW-0804">Transcription</keyword>
<keyword evidence="4" id="KW-0175">Coiled coil</keyword>
<dbReference type="Gene3D" id="1.20.120.530">
    <property type="entry name" value="GntR ligand-binding domain-like"/>
    <property type="match status" value="1"/>
</dbReference>
<dbReference type="InterPro" id="IPR036388">
    <property type="entry name" value="WH-like_DNA-bd_sf"/>
</dbReference>
<dbReference type="GO" id="GO:0003700">
    <property type="term" value="F:DNA-binding transcription factor activity"/>
    <property type="evidence" value="ECO:0007669"/>
    <property type="project" value="InterPro"/>
</dbReference>
<dbReference type="GO" id="GO:0043565">
    <property type="term" value="F:sequence-specific DNA binding"/>
    <property type="evidence" value="ECO:0007669"/>
    <property type="project" value="InterPro"/>
</dbReference>
<proteinExistence type="predicted"/>
<keyword evidence="2" id="KW-0238">DNA-binding</keyword>
<dbReference type="InterPro" id="IPR000524">
    <property type="entry name" value="Tscrpt_reg_HTH_GntR"/>
</dbReference>
<dbReference type="InterPro" id="IPR008920">
    <property type="entry name" value="TF_FadR/GntR_C"/>
</dbReference>
<dbReference type="PANTHER" id="PTHR43537:SF49">
    <property type="entry name" value="TRANSCRIPTIONAL REGULATORY PROTEIN"/>
    <property type="match status" value="1"/>
</dbReference>
<protein>
    <submittedName>
        <fullName evidence="7">GntR family transcriptional regulator</fullName>
    </submittedName>
</protein>
<keyword evidence="8" id="KW-1185">Reference proteome</keyword>
<sequence length="231" mass="25339">MAEKPDTRPAGRPETGQGRDAYERLIAEIRAGALRPGDRLTETELAERLGISRTPVREAIRLLEADGLVEHQPRAGARIRRLDLAEVTELYEMRAVLEGTAARFAARAAYDSELAELEAINAEMQAAAGNAERLYHANRQFHGVLLNAARNRFLWRSVEAVQKTLLILGRSTMEEADRAQAAVAEHAAVLAALRAHDGDAAEAAMRRHIEGAHRARLKQLRDLATEGGESA</sequence>
<dbReference type="SUPFAM" id="SSF46785">
    <property type="entry name" value="Winged helix' DNA-binding domain"/>
    <property type="match status" value="1"/>
</dbReference>
<dbReference type="RefSeq" id="WP_168622886.1">
    <property type="nucleotide sequence ID" value="NZ_JAAZQQ010000002.1"/>
</dbReference>
<feature type="domain" description="HTH gntR-type" evidence="6">
    <location>
        <begin position="15"/>
        <end position="82"/>
    </location>
</feature>
<dbReference type="InterPro" id="IPR036390">
    <property type="entry name" value="WH_DNA-bd_sf"/>
</dbReference>
<evidence type="ECO:0000256" key="5">
    <source>
        <dbReference type="SAM" id="MobiDB-lite"/>
    </source>
</evidence>
<dbReference type="Proteomes" id="UP000526408">
    <property type="component" value="Unassembled WGS sequence"/>
</dbReference>
<dbReference type="Pfam" id="PF00392">
    <property type="entry name" value="GntR"/>
    <property type="match status" value="1"/>
</dbReference>
<evidence type="ECO:0000256" key="1">
    <source>
        <dbReference type="ARBA" id="ARBA00023015"/>
    </source>
</evidence>
<organism evidence="7 8">
    <name type="scientific">Roseicyclus persicicus</name>
    <dbReference type="NCBI Taxonomy" id="2650661"/>
    <lineage>
        <taxon>Bacteria</taxon>
        <taxon>Pseudomonadati</taxon>
        <taxon>Pseudomonadota</taxon>
        <taxon>Alphaproteobacteria</taxon>
        <taxon>Rhodobacterales</taxon>
        <taxon>Roseobacteraceae</taxon>
        <taxon>Roseicyclus</taxon>
    </lineage>
</organism>
<dbReference type="InterPro" id="IPR000485">
    <property type="entry name" value="AsnC-type_HTH_dom"/>
</dbReference>
<evidence type="ECO:0000256" key="4">
    <source>
        <dbReference type="SAM" id="Coils"/>
    </source>
</evidence>
<evidence type="ECO:0000256" key="3">
    <source>
        <dbReference type="ARBA" id="ARBA00023163"/>
    </source>
</evidence>
<dbReference type="SMART" id="SM00895">
    <property type="entry name" value="FCD"/>
    <property type="match status" value="1"/>
</dbReference>
<dbReference type="SUPFAM" id="SSF48008">
    <property type="entry name" value="GntR ligand-binding domain-like"/>
    <property type="match status" value="1"/>
</dbReference>
<dbReference type="InterPro" id="IPR011711">
    <property type="entry name" value="GntR_C"/>
</dbReference>
<dbReference type="PRINTS" id="PR00035">
    <property type="entry name" value="HTHGNTR"/>
</dbReference>
<reference evidence="7 8" key="1">
    <citation type="submission" date="2020-04" db="EMBL/GenBank/DDBJ databases">
        <authorList>
            <person name="Yoon J."/>
        </authorList>
    </citation>
    <scope>NUCLEOTIDE SEQUENCE [LARGE SCALE GENOMIC DNA]</scope>
    <source>
        <strain evidence="7 8">KMU-115</strain>
    </source>
</reference>
<comment type="caution">
    <text evidence="7">The sequence shown here is derived from an EMBL/GenBank/DDBJ whole genome shotgun (WGS) entry which is preliminary data.</text>
</comment>
<evidence type="ECO:0000256" key="2">
    <source>
        <dbReference type="ARBA" id="ARBA00023125"/>
    </source>
</evidence>